<feature type="binding site" evidence="8">
    <location>
        <position position="37"/>
    </location>
    <ligand>
        <name>3-phosphoshikimate</name>
        <dbReference type="ChEBI" id="CHEBI:145989"/>
    </ligand>
</feature>
<keyword evidence="6 8" id="KW-0057">Aromatic amino acid biosynthesis</keyword>
<dbReference type="Proteomes" id="UP001138997">
    <property type="component" value="Unassembled WGS sequence"/>
</dbReference>
<dbReference type="InterPro" id="IPR006264">
    <property type="entry name" value="EPSP_synthase"/>
</dbReference>
<evidence type="ECO:0000313" key="11">
    <source>
        <dbReference type="EMBL" id="MCD5313693.1"/>
    </source>
</evidence>
<dbReference type="CDD" id="cd01556">
    <property type="entry name" value="EPSP_synthase"/>
    <property type="match status" value="1"/>
</dbReference>
<feature type="binding site" evidence="8">
    <location>
        <position position="106"/>
    </location>
    <ligand>
        <name>phosphoenolpyruvate</name>
        <dbReference type="ChEBI" id="CHEBI:58702"/>
    </ligand>
</feature>
<gene>
    <name evidence="8 11" type="primary">aroA</name>
    <name evidence="11" type="ORF">LR394_22555</name>
</gene>
<reference evidence="11" key="1">
    <citation type="submission" date="2021-11" db="EMBL/GenBank/DDBJ databases">
        <title>Streptomyces corallinus and Kineosporia corallina sp. nov., two new coral-derived marine actinobacteria.</title>
        <authorList>
            <person name="Buangrab K."/>
            <person name="Sutthacheep M."/>
            <person name="Yeemin T."/>
            <person name="Harunari E."/>
            <person name="Igarashi Y."/>
            <person name="Sripreechasak P."/>
            <person name="Kanchanasin P."/>
            <person name="Tanasupawat S."/>
            <person name="Phongsopitanun W."/>
        </authorList>
    </citation>
    <scope>NUCLEOTIDE SEQUENCE</scope>
    <source>
        <strain evidence="11">JCM 31032</strain>
    </source>
</reference>
<feature type="binding site" evidence="8">
    <location>
        <position position="33"/>
    </location>
    <ligand>
        <name>3-phosphoshikimate</name>
        <dbReference type="ChEBI" id="CHEBI:145989"/>
    </ligand>
</feature>
<dbReference type="InterPro" id="IPR013792">
    <property type="entry name" value="RNA3'P_cycl/enolpyr_Trfase_a/b"/>
</dbReference>
<feature type="binding site" evidence="8">
    <location>
        <position position="180"/>
    </location>
    <ligand>
        <name>3-phosphoshikimate</name>
        <dbReference type="ChEBI" id="CHEBI:145989"/>
    </ligand>
</feature>
<feature type="region of interest" description="Disordered" evidence="9">
    <location>
        <begin position="1"/>
        <end position="20"/>
    </location>
</feature>
<feature type="binding site" evidence="8">
    <location>
        <position position="32"/>
    </location>
    <ligand>
        <name>phosphoenolpyruvate</name>
        <dbReference type="ChEBI" id="CHEBI:58702"/>
    </ligand>
</feature>
<evidence type="ECO:0000256" key="7">
    <source>
        <dbReference type="ARBA" id="ARBA00044633"/>
    </source>
</evidence>
<feature type="active site" description="Proton acceptor" evidence="8">
    <location>
        <position position="324"/>
    </location>
</feature>
<feature type="binding site" evidence="8">
    <location>
        <position position="209"/>
    </location>
    <ligand>
        <name>3-phosphoshikimate</name>
        <dbReference type="ChEBI" id="CHEBI:145989"/>
    </ligand>
</feature>
<dbReference type="Pfam" id="PF00275">
    <property type="entry name" value="EPSP_synthase"/>
    <property type="match status" value="1"/>
</dbReference>
<dbReference type="InterPro" id="IPR023193">
    <property type="entry name" value="EPSP_synthase_CS"/>
</dbReference>
<dbReference type="SUPFAM" id="SSF55205">
    <property type="entry name" value="EPT/RTPC-like"/>
    <property type="match status" value="1"/>
</dbReference>
<keyword evidence="3 8" id="KW-0963">Cytoplasm</keyword>
<evidence type="ECO:0000256" key="1">
    <source>
        <dbReference type="ARBA" id="ARBA00004811"/>
    </source>
</evidence>
<keyword evidence="5 8" id="KW-0808">Transferase</keyword>
<dbReference type="InterPro" id="IPR036968">
    <property type="entry name" value="Enolpyruvate_Tfrase_sf"/>
</dbReference>
<dbReference type="PANTHER" id="PTHR21090">
    <property type="entry name" value="AROM/DEHYDROQUINATE SYNTHASE"/>
    <property type="match status" value="1"/>
</dbReference>
<comment type="caution">
    <text evidence="8">Lacks conserved residue(s) required for the propagation of feature annotation.</text>
</comment>
<feature type="binding site" evidence="8">
    <location>
        <position position="182"/>
    </location>
    <ligand>
        <name>3-phosphoshikimate</name>
        <dbReference type="ChEBI" id="CHEBI:145989"/>
    </ligand>
</feature>
<comment type="function">
    <text evidence="8">Catalyzes the transfer of the enolpyruvyl moiety of phosphoenolpyruvate (PEP) to the 5-hydroxyl of shikimate-3-phosphate (S3P) to produce enolpyruvyl shikimate-3-phosphate and inorganic phosphate.</text>
</comment>
<evidence type="ECO:0000256" key="3">
    <source>
        <dbReference type="ARBA" id="ARBA00022490"/>
    </source>
</evidence>
<keyword evidence="4 8" id="KW-0028">Amino-acid biosynthesis</keyword>
<comment type="similarity">
    <text evidence="2 8">Belongs to the EPSP synthase family.</text>
</comment>
<sequence>MSTPVSDEATAPWPAPTVNGPISATVSLPGSKSLTNRYLVLAALADEPSRLRAPLRSRDTLLMASAVRSLGTVLDDATATGAFGADWLITPGELRGPASIDVGLAGTVMRFVPPIAALANGDIAFDGDPHARVRPMGPIIEALRGLGITVDDNGGGRLPFTVRGTGSVRGGTLEIDASASSQFVSALLLAGARFEEGLTLRHVGGQVPSEPHVTMTVEALRDVGVVIDDSEPDVWRVEPGRVGGLDVMVEPDLSNAAPFLAAAVLAGGQVTVPGWPQYTTQAGDHLRDLLDQMGADVSLDRDGLTVRSTGELYGLDADLRAAGELTPTIAALAALAETPSHLRGIAHLRGHETDRLAALATELNQLGGNVTETEDGLIIKPAKLHGGVFHSYADHRMATAGAVIGLKVAGVSVENIGTTAKTLPEFTQLWERMLTASDGPERR</sequence>
<comment type="subunit">
    <text evidence="8">Monomer.</text>
</comment>
<dbReference type="FunFam" id="3.65.10.10:FF:000010">
    <property type="entry name" value="3-phosphoshikimate 1-carboxyvinyltransferase"/>
    <property type="match status" value="1"/>
</dbReference>
<evidence type="ECO:0000256" key="8">
    <source>
        <dbReference type="HAMAP-Rule" id="MF_00210"/>
    </source>
</evidence>
<dbReference type="EMBL" id="JAJOMB010000012">
    <property type="protein sequence ID" value="MCD5313693.1"/>
    <property type="molecule type" value="Genomic_DNA"/>
</dbReference>
<feature type="binding site" evidence="8">
    <location>
        <position position="182"/>
    </location>
    <ligand>
        <name>phosphoenolpyruvate</name>
        <dbReference type="ChEBI" id="CHEBI:58702"/>
    </ligand>
</feature>
<dbReference type="FunFam" id="3.65.10.10:FF:000011">
    <property type="entry name" value="3-phosphoshikimate 1-carboxyvinyltransferase"/>
    <property type="match status" value="1"/>
</dbReference>
<feature type="binding site" evidence="8">
    <location>
        <position position="134"/>
    </location>
    <ligand>
        <name>phosphoenolpyruvate</name>
        <dbReference type="ChEBI" id="CHEBI:58702"/>
    </ligand>
</feature>
<proteinExistence type="inferred from homology"/>
<feature type="binding site" evidence="8">
    <location>
        <position position="324"/>
    </location>
    <ligand>
        <name>3-phosphoshikimate</name>
        <dbReference type="ChEBI" id="CHEBI:145989"/>
    </ligand>
</feature>
<dbReference type="InterPro" id="IPR001986">
    <property type="entry name" value="Enolpyruvate_Tfrase_dom"/>
</dbReference>
<evidence type="ECO:0000256" key="9">
    <source>
        <dbReference type="SAM" id="MobiDB-lite"/>
    </source>
</evidence>
<evidence type="ECO:0000256" key="5">
    <source>
        <dbReference type="ARBA" id="ARBA00022679"/>
    </source>
</evidence>
<dbReference type="NCBIfam" id="TIGR01356">
    <property type="entry name" value="aroA"/>
    <property type="match status" value="1"/>
</dbReference>
<accession>A0A9X1T1E7</accession>
<dbReference type="GO" id="GO:0009073">
    <property type="term" value="P:aromatic amino acid family biosynthetic process"/>
    <property type="evidence" value="ECO:0007669"/>
    <property type="project" value="UniProtKB-KW"/>
</dbReference>
<feature type="binding site" evidence="8">
    <location>
        <position position="421"/>
    </location>
    <ligand>
        <name>phosphoenolpyruvate</name>
        <dbReference type="ChEBI" id="CHEBI:58702"/>
    </ligand>
</feature>
<protein>
    <recommendedName>
        <fullName evidence="8">3-phosphoshikimate 1-carboxyvinyltransferase</fullName>
        <ecNumber evidence="8">2.5.1.19</ecNumber>
    </recommendedName>
    <alternativeName>
        <fullName evidence="8">5-enolpyruvylshikimate-3-phosphate synthase</fullName>
        <shortName evidence="8">EPSP synthase</shortName>
        <shortName evidence="8">EPSPS</shortName>
    </alternativeName>
</protein>
<feature type="binding site" evidence="8">
    <location>
        <position position="396"/>
    </location>
    <ligand>
        <name>phosphoenolpyruvate</name>
        <dbReference type="ChEBI" id="CHEBI:58702"/>
    </ligand>
</feature>
<dbReference type="GO" id="GO:0008652">
    <property type="term" value="P:amino acid biosynthetic process"/>
    <property type="evidence" value="ECO:0007669"/>
    <property type="project" value="UniProtKB-KW"/>
</dbReference>
<evidence type="ECO:0000256" key="2">
    <source>
        <dbReference type="ARBA" id="ARBA00009948"/>
    </source>
</evidence>
<keyword evidence="12" id="KW-1185">Reference proteome</keyword>
<dbReference type="HAMAP" id="MF_00210">
    <property type="entry name" value="EPSP_synth"/>
    <property type="match status" value="1"/>
</dbReference>
<comment type="caution">
    <text evidence="11">The sequence shown here is derived from an EMBL/GenBank/DDBJ whole genome shotgun (WGS) entry which is preliminary data.</text>
</comment>
<feature type="binding site" evidence="8">
    <location>
        <position position="351"/>
    </location>
    <ligand>
        <name>3-phosphoshikimate</name>
        <dbReference type="ChEBI" id="CHEBI:145989"/>
    </ligand>
</feature>
<evidence type="ECO:0000259" key="10">
    <source>
        <dbReference type="Pfam" id="PF00275"/>
    </source>
</evidence>
<comment type="subcellular location">
    <subcellularLocation>
        <location evidence="8">Cytoplasm</location>
    </subcellularLocation>
</comment>
<dbReference type="RefSeq" id="WP_231445132.1">
    <property type="nucleotide sequence ID" value="NZ_JAJOMB010000012.1"/>
</dbReference>
<evidence type="ECO:0000313" key="12">
    <source>
        <dbReference type="Proteomes" id="UP001138997"/>
    </source>
</evidence>
<feature type="binding site" evidence="8">
    <location>
        <position position="181"/>
    </location>
    <ligand>
        <name>3-phosphoshikimate</name>
        <dbReference type="ChEBI" id="CHEBI:145989"/>
    </ligand>
</feature>
<dbReference type="PIRSF" id="PIRSF000505">
    <property type="entry name" value="EPSPS"/>
    <property type="match status" value="1"/>
</dbReference>
<name>A0A9X1T1E7_9ACTN</name>
<organism evidence="11 12">
    <name type="scientific">Kineosporia babensis</name>
    <dbReference type="NCBI Taxonomy" id="499548"/>
    <lineage>
        <taxon>Bacteria</taxon>
        <taxon>Bacillati</taxon>
        <taxon>Actinomycetota</taxon>
        <taxon>Actinomycetes</taxon>
        <taxon>Kineosporiales</taxon>
        <taxon>Kineosporiaceae</taxon>
        <taxon>Kineosporia</taxon>
    </lineage>
</organism>
<dbReference type="GO" id="GO:0003866">
    <property type="term" value="F:3-phosphoshikimate 1-carboxyvinyltransferase activity"/>
    <property type="evidence" value="ECO:0007669"/>
    <property type="project" value="UniProtKB-UniRule"/>
</dbReference>
<feature type="domain" description="Enolpyruvate transferase" evidence="10">
    <location>
        <begin position="20"/>
        <end position="428"/>
    </location>
</feature>
<dbReference type="Gene3D" id="3.65.10.10">
    <property type="entry name" value="Enolpyruvate transferase domain"/>
    <property type="match status" value="2"/>
</dbReference>
<dbReference type="GO" id="GO:0009423">
    <property type="term" value="P:chorismate biosynthetic process"/>
    <property type="evidence" value="ECO:0007669"/>
    <property type="project" value="UniProtKB-UniRule"/>
</dbReference>
<evidence type="ECO:0000256" key="4">
    <source>
        <dbReference type="ARBA" id="ARBA00022605"/>
    </source>
</evidence>
<evidence type="ECO:0000256" key="6">
    <source>
        <dbReference type="ARBA" id="ARBA00023141"/>
    </source>
</evidence>
<dbReference type="AlphaFoldDB" id="A0A9X1T1E7"/>
<dbReference type="PROSITE" id="PS00104">
    <property type="entry name" value="EPSP_SYNTHASE_1"/>
    <property type="match status" value="1"/>
</dbReference>
<dbReference type="PANTHER" id="PTHR21090:SF5">
    <property type="entry name" value="PENTAFUNCTIONAL AROM POLYPEPTIDE"/>
    <property type="match status" value="1"/>
</dbReference>
<feature type="binding site" evidence="8">
    <location>
        <position position="355"/>
    </location>
    <ligand>
        <name>phosphoenolpyruvate</name>
        <dbReference type="ChEBI" id="CHEBI:58702"/>
    </ligand>
</feature>
<feature type="binding site" evidence="8">
    <location>
        <position position="32"/>
    </location>
    <ligand>
        <name>3-phosphoshikimate</name>
        <dbReference type="ChEBI" id="CHEBI:145989"/>
    </ligand>
</feature>
<dbReference type="EC" id="2.5.1.19" evidence="8"/>
<comment type="pathway">
    <text evidence="1 8">Metabolic intermediate biosynthesis; chorismate biosynthesis; chorismate from D-erythrose 4-phosphate and phosphoenolpyruvate: step 6/7.</text>
</comment>
<dbReference type="PROSITE" id="PS00885">
    <property type="entry name" value="EPSP_SYNTHASE_2"/>
    <property type="match status" value="1"/>
</dbReference>
<comment type="catalytic activity">
    <reaction evidence="7">
        <text>3-phosphoshikimate + phosphoenolpyruvate = 5-O-(1-carboxyvinyl)-3-phosphoshikimate + phosphate</text>
        <dbReference type="Rhea" id="RHEA:21256"/>
        <dbReference type="ChEBI" id="CHEBI:43474"/>
        <dbReference type="ChEBI" id="CHEBI:57701"/>
        <dbReference type="ChEBI" id="CHEBI:58702"/>
        <dbReference type="ChEBI" id="CHEBI:145989"/>
        <dbReference type="EC" id="2.5.1.19"/>
    </reaction>
    <physiologicalReaction direction="left-to-right" evidence="7">
        <dbReference type="Rhea" id="RHEA:21257"/>
    </physiologicalReaction>
</comment>
<dbReference type="GO" id="GO:0005737">
    <property type="term" value="C:cytoplasm"/>
    <property type="evidence" value="ECO:0007669"/>
    <property type="project" value="UniProtKB-SubCell"/>
</dbReference>